<keyword evidence="1" id="KW-0472">Membrane</keyword>
<feature type="transmembrane region" description="Helical" evidence="1">
    <location>
        <begin position="205"/>
        <end position="229"/>
    </location>
</feature>
<protein>
    <submittedName>
        <fullName evidence="2">Uncharacterized protein</fullName>
    </submittedName>
</protein>
<reference evidence="2 3" key="1">
    <citation type="submission" date="2018-03" db="EMBL/GenBank/DDBJ databases">
        <authorList>
            <person name="Fogelqvist J."/>
        </authorList>
    </citation>
    <scope>NUCLEOTIDE SEQUENCE [LARGE SCALE GENOMIC DNA]</scope>
</reference>
<proteinExistence type="predicted"/>
<keyword evidence="2" id="KW-0496">Mitochondrion</keyword>
<evidence type="ECO:0000256" key="1">
    <source>
        <dbReference type="SAM" id="Phobius"/>
    </source>
</evidence>
<evidence type="ECO:0000313" key="3">
    <source>
        <dbReference type="Proteomes" id="UP000290189"/>
    </source>
</evidence>
<name>A0A3P3YAI3_PLABS</name>
<evidence type="ECO:0000313" key="2">
    <source>
        <dbReference type="EMBL" id="SPQ97172.1"/>
    </source>
</evidence>
<geneLocation type="mitochondrion" evidence="2"/>
<keyword evidence="1" id="KW-0812">Transmembrane</keyword>
<feature type="transmembrane region" description="Helical" evidence="1">
    <location>
        <begin position="112"/>
        <end position="131"/>
    </location>
</feature>
<organism evidence="2 3">
    <name type="scientific">Plasmodiophora brassicae</name>
    <name type="common">Clubroot disease agent</name>
    <dbReference type="NCBI Taxonomy" id="37360"/>
    <lineage>
        <taxon>Eukaryota</taxon>
        <taxon>Sar</taxon>
        <taxon>Rhizaria</taxon>
        <taxon>Endomyxa</taxon>
        <taxon>Phytomyxea</taxon>
        <taxon>Plasmodiophorida</taxon>
        <taxon>Plasmodiophoridae</taxon>
        <taxon>Plasmodiophora</taxon>
    </lineage>
</organism>
<sequence length="303" mass="33425">MSLSGAWSAPLENVLLAVIILTFATLHSYNTRIRPVMNGSATRICREWSVVCLLSCMASMALLVVPRFCSLYSTVFITDLIGHVSLFASRTNHCFFADDARASLIVNLCTEILLWGSFAFSVATACLGARLSGRMTPKEYCCYLVRIHNHPEHDVTIVPVLLCILVAIYLVYMSTMFVVAYEMFRAFTKNATKAGVARSGQQPRPAYWTIWLLFVQYGLATTEVLFLFVDVLLGYPGSLISAARTTISAANRLASFVLSAKVAHRQRQLMTHSVSRRRGAMVGPVDPARRTCCAVLPMPPAPT</sequence>
<accession>A0A3P3YAI3</accession>
<gene>
    <name evidence="2" type="ORF">PLBR_LOCUS4387</name>
</gene>
<keyword evidence="1" id="KW-1133">Transmembrane helix</keyword>
<feature type="transmembrane region" description="Helical" evidence="1">
    <location>
        <begin position="6"/>
        <end position="26"/>
    </location>
</feature>
<dbReference type="EMBL" id="OVEO01000007">
    <property type="protein sequence ID" value="SPQ97172.1"/>
    <property type="molecule type" value="Genomic_DNA"/>
</dbReference>
<dbReference type="AlphaFoldDB" id="A0A3P3YAI3"/>
<feature type="transmembrane region" description="Helical" evidence="1">
    <location>
        <begin position="47"/>
        <end position="65"/>
    </location>
</feature>
<feature type="transmembrane region" description="Helical" evidence="1">
    <location>
        <begin position="157"/>
        <end position="184"/>
    </location>
</feature>
<dbReference type="Proteomes" id="UP000290189">
    <property type="component" value="Unassembled WGS sequence"/>
</dbReference>